<dbReference type="AlphaFoldDB" id="A0A6J4P4Z6"/>
<sequence length="180" mass="19262">MGAWSSPCWPPFGARLLVVVLLTFVLPATIASAQDADLGPRRAPGQARPLSRVGELLEWLHREQQADGGWSHRGRLPLPAHVHARPEATQTRDSVVPDTAMAGLAMARAGNTVRRGDYNADVRRAADFLYRKVLGSGAGPAVEPLPTPPGVRIGPHADSFFALLFFLEVAGPGEAGAERY</sequence>
<dbReference type="Gene3D" id="1.50.10.20">
    <property type="match status" value="1"/>
</dbReference>
<proteinExistence type="predicted"/>
<name>A0A6J4P4Z6_9BACT</name>
<dbReference type="EMBL" id="CADCUQ010000436">
    <property type="protein sequence ID" value="CAA9404518.1"/>
    <property type="molecule type" value="Genomic_DNA"/>
</dbReference>
<dbReference type="SUPFAM" id="SSF48239">
    <property type="entry name" value="Terpenoid cyclases/Protein prenyltransferases"/>
    <property type="match status" value="1"/>
</dbReference>
<feature type="non-terminal residue" evidence="1">
    <location>
        <position position="180"/>
    </location>
</feature>
<evidence type="ECO:0008006" key="2">
    <source>
        <dbReference type="Google" id="ProtNLM"/>
    </source>
</evidence>
<dbReference type="InterPro" id="IPR008930">
    <property type="entry name" value="Terpenoid_cyclase/PrenylTrfase"/>
</dbReference>
<organism evidence="1">
    <name type="scientific">uncultured Phycisphaerae bacterium</name>
    <dbReference type="NCBI Taxonomy" id="904963"/>
    <lineage>
        <taxon>Bacteria</taxon>
        <taxon>Pseudomonadati</taxon>
        <taxon>Planctomycetota</taxon>
        <taxon>Phycisphaerae</taxon>
        <taxon>environmental samples</taxon>
    </lineage>
</organism>
<reference evidence="1" key="1">
    <citation type="submission" date="2020-02" db="EMBL/GenBank/DDBJ databases">
        <authorList>
            <person name="Meier V. D."/>
        </authorList>
    </citation>
    <scope>NUCLEOTIDE SEQUENCE</scope>
    <source>
        <strain evidence="1">AVDCRST_MAG64</strain>
    </source>
</reference>
<gene>
    <name evidence="1" type="ORF">AVDCRST_MAG64-1923</name>
</gene>
<evidence type="ECO:0000313" key="1">
    <source>
        <dbReference type="EMBL" id="CAA9404518.1"/>
    </source>
</evidence>
<protein>
    <recommendedName>
        <fullName evidence="2">Squalene cyclase C-terminal domain-containing protein</fullName>
    </recommendedName>
</protein>
<accession>A0A6J4P4Z6</accession>